<gene>
    <name evidence="1" type="ORF">PQBR57_0273</name>
</gene>
<reference evidence="1" key="1">
    <citation type="submission" date="2014-12" db="EMBL/GenBank/DDBJ databases">
        <authorList>
            <person name="Hall J."/>
        </authorList>
    </citation>
    <scope>NUCLEOTIDE SEQUENCE [LARGE SCALE GENOMIC DNA]</scope>
    <source>
        <strain evidence="1">SBW25</strain>
        <plasmid evidence="1">pQBR57</plasmid>
    </source>
</reference>
<organism evidence="1">
    <name type="scientific">Pseudomonas fluorescens (strain SBW25)</name>
    <dbReference type="NCBI Taxonomy" id="216595"/>
    <lineage>
        <taxon>Bacteria</taxon>
        <taxon>Pseudomonadati</taxon>
        <taxon>Pseudomonadota</taxon>
        <taxon>Gammaproteobacteria</taxon>
        <taxon>Pseudomonadales</taxon>
        <taxon>Pseudomonadaceae</taxon>
        <taxon>Pseudomonas</taxon>
    </lineage>
</organism>
<sequence>MSYTASTGKLVGAFKGTNGEPVYVMFEQTYESNLYPRTLNWNAQVIGGLEAVIKRIFLSASSCEGGGLVGASGRPITAEGYIAGWMKELANPVQMDDAVFELAASSRWNSPIPESDVGRIIGLLKAKGSDRIAAGLESGSVMASLHADHDALSVIYDGLHIGAWRIIKSYEVPLHGIRNPELGYKPAKAKVHSLDTPRFIKVREDISKHLMQIEDGSWRCVSGGYGYIYVGNFVNSIWRDELTQPGSYRNRIKAYREAINNACVLPTNAQIIVENVPELKDWVQRDIDGIIAEAGHTITGGVVQINIPTDRSLLYRATDLPSEHTKWVFAESAPTEQLCLLAG</sequence>
<dbReference type="EMBL" id="LN713926">
    <property type="protein sequence ID" value="CEK42226.1"/>
    <property type="molecule type" value="Genomic_DNA"/>
</dbReference>
<evidence type="ECO:0000313" key="1">
    <source>
        <dbReference type="EMBL" id="CEK42226.1"/>
    </source>
</evidence>
<dbReference type="RefSeq" id="WP_192963401.1">
    <property type="nucleotide sequence ID" value="NZ_LN713926.1"/>
</dbReference>
<dbReference type="AlphaFoldDB" id="A0A0G4E4Q4"/>
<keyword evidence="1" id="KW-0614">Plasmid</keyword>
<protein>
    <submittedName>
        <fullName evidence="1">Uncharacterized protein</fullName>
    </submittedName>
</protein>
<proteinExistence type="predicted"/>
<accession>A0A0G4E4Q4</accession>
<reference evidence="1" key="2">
    <citation type="submission" date="2015-06" db="EMBL/GenBank/DDBJ databases">
        <title>Environmentally co-occuring mercury resistance plasmids are genetically and phenotypically diverse and confer variable context-dependent fitness effects.</title>
        <authorList>
            <person name="Hall J.P.J."/>
            <person name="Harrison E."/>
            <person name="Lilley A.K."/>
            <person name="Paterson S."/>
            <person name="Spiers A.J."/>
            <person name="Brockhurst M.A."/>
        </authorList>
    </citation>
    <scope>NUCLEOTIDE SEQUENCE [LARGE SCALE GENOMIC DNA]</scope>
    <source>
        <strain evidence="1">SBW25</strain>
        <plasmid evidence="1">pQBR57</plasmid>
    </source>
</reference>
<name>A0A0G4E4Q4_PSEFS</name>
<geneLocation type="plasmid" evidence="1">
    <name>pQBR57</name>
</geneLocation>